<dbReference type="PANTHER" id="PTHR36174">
    <property type="entry name" value="LIPID II:GLYCINE GLYCYLTRANSFERASE"/>
    <property type="match status" value="1"/>
</dbReference>
<reference evidence="8 9" key="1">
    <citation type="submission" date="2015-08" db="EMBL/GenBank/DDBJ databases">
        <authorList>
            <person name="Babu N.S."/>
            <person name="Beckwith C.J."/>
            <person name="Beseler K.G."/>
            <person name="Brison A."/>
            <person name="Carone J.V."/>
            <person name="Caskin T.P."/>
            <person name="Diamond M."/>
            <person name="Durham M.E."/>
            <person name="Foxe J.M."/>
            <person name="Go M."/>
            <person name="Henderson B.A."/>
            <person name="Jones I.B."/>
            <person name="McGettigan J.A."/>
            <person name="Micheletti S.J."/>
            <person name="Nasrallah M.E."/>
            <person name="Ortiz D."/>
            <person name="Piller C.R."/>
            <person name="Privatt S.R."/>
            <person name="Schneider S.L."/>
            <person name="Sharp S."/>
            <person name="Smith T.C."/>
            <person name="Stanton J.D."/>
            <person name="Ullery H.E."/>
            <person name="Wilson R.J."/>
            <person name="Serrano M.G."/>
            <person name="Buck G."/>
            <person name="Lee V."/>
            <person name="Wang Y."/>
            <person name="Carvalho R."/>
            <person name="Voegtly L."/>
            <person name="Shi R."/>
            <person name="Duckworth R."/>
            <person name="Johnson A."/>
            <person name="Loviza R."/>
            <person name="Walstead R."/>
            <person name="Shah Z."/>
            <person name="Kiflezghi M."/>
            <person name="Wade K."/>
            <person name="Ball S.L."/>
            <person name="Bradley K.W."/>
            <person name="Asai D.J."/>
            <person name="Bowman C.A."/>
            <person name="Russell D.A."/>
            <person name="Pope W.H."/>
            <person name="Jacobs-Sera D."/>
            <person name="Hendrix R.W."/>
            <person name="Hatfull G.F."/>
        </authorList>
    </citation>
    <scope>NUCLEOTIDE SEQUENCE [LARGE SCALE GENOMIC DNA]</scope>
    <source>
        <strain evidence="8 9">DSM 27648</strain>
    </source>
</reference>
<evidence type="ECO:0000313" key="8">
    <source>
        <dbReference type="EMBL" id="AKV01824.1"/>
    </source>
</evidence>
<evidence type="ECO:0000256" key="1">
    <source>
        <dbReference type="ARBA" id="ARBA00009943"/>
    </source>
</evidence>
<dbReference type="Gene3D" id="3.40.630.30">
    <property type="match status" value="2"/>
</dbReference>
<keyword evidence="6" id="KW-0961">Cell wall biogenesis/degradation</keyword>
<keyword evidence="3" id="KW-0133">Cell shape</keyword>
<dbReference type="PROSITE" id="PS51191">
    <property type="entry name" value="FEMABX"/>
    <property type="match status" value="1"/>
</dbReference>
<accession>A0A0K1Q7X1</accession>
<dbReference type="EMBL" id="CP012333">
    <property type="protein sequence ID" value="AKV01824.1"/>
    <property type="molecule type" value="Genomic_DNA"/>
</dbReference>
<dbReference type="GO" id="GO:0071555">
    <property type="term" value="P:cell wall organization"/>
    <property type="evidence" value="ECO:0007669"/>
    <property type="project" value="UniProtKB-KW"/>
</dbReference>
<dbReference type="GO" id="GO:0008360">
    <property type="term" value="P:regulation of cell shape"/>
    <property type="evidence" value="ECO:0007669"/>
    <property type="project" value="UniProtKB-KW"/>
</dbReference>
<dbReference type="KEGG" id="llu:AKJ09_08487"/>
<dbReference type="InterPro" id="IPR003447">
    <property type="entry name" value="FEMABX"/>
</dbReference>
<evidence type="ECO:0000256" key="4">
    <source>
        <dbReference type="ARBA" id="ARBA00022984"/>
    </source>
</evidence>
<gene>
    <name evidence="8" type="ORF">AKJ09_08487</name>
</gene>
<name>A0A0K1Q7X1_9BACT</name>
<dbReference type="SUPFAM" id="SSF55729">
    <property type="entry name" value="Acyl-CoA N-acyltransferases (Nat)"/>
    <property type="match status" value="2"/>
</dbReference>
<dbReference type="InterPro" id="IPR050644">
    <property type="entry name" value="PG_Glycine_Bridge_Synth"/>
</dbReference>
<evidence type="ECO:0000259" key="7">
    <source>
        <dbReference type="Pfam" id="PF13480"/>
    </source>
</evidence>
<keyword evidence="8" id="KW-0436">Ligase</keyword>
<dbReference type="STRING" id="1391654.AKJ09_08487"/>
<dbReference type="GO" id="GO:0016755">
    <property type="term" value="F:aminoacyltransferase activity"/>
    <property type="evidence" value="ECO:0007669"/>
    <property type="project" value="InterPro"/>
</dbReference>
<dbReference type="InterPro" id="IPR016181">
    <property type="entry name" value="Acyl_CoA_acyltransferase"/>
</dbReference>
<proteinExistence type="inferred from homology"/>
<protein>
    <submittedName>
        <fullName evidence="8">tRNA-dependent lipid II--amino acid ligase</fullName>
    </submittedName>
</protein>
<evidence type="ECO:0000256" key="2">
    <source>
        <dbReference type="ARBA" id="ARBA00022679"/>
    </source>
</evidence>
<keyword evidence="2" id="KW-0808">Transferase</keyword>
<comment type="similarity">
    <text evidence="1">Belongs to the FemABX family.</text>
</comment>
<organism evidence="8 9">
    <name type="scientific">Labilithrix luteola</name>
    <dbReference type="NCBI Taxonomy" id="1391654"/>
    <lineage>
        <taxon>Bacteria</taxon>
        <taxon>Pseudomonadati</taxon>
        <taxon>Myxococcota</taxon>
        <taxon>Polyangia</taxon>
        <taxon>Polyangiales</taxon>
        <taxon>Labilitrichaceae</taxon>
        <taxon>Labilithrix</taxon>
    </lineage>
</organism>
<dbReference type="Pfam" id="PF13480">
    <property type="entry name" value="Acetyltransf_6"/>
    <property type="match status" value="1"/>
</dbReference>
<evidence type="ECO:0000256" key="6">
    <source>
        <dbReference type="ARBA" id="ARBA00023316"/>
    </source>
</evidence>
<keyword evidence="9" id="KW-1185">Reference proteome</keyword>
<keyword evidence="4" id="KW-0573">Peptidoglycan synthesis</keyword>
<feature type="domain" description="BioF2-like acetyltransferase" evidence="7">
    <location>
        <begin position="170"/>
        <end position="300"/>
    </location>
</feature>
<dbReference type="RefSeq" id="WP_169928210.1">
    <property type="nucleotide sequence ID" value="NZ_CP012333.1"/>
</dbReference>
<dbReference type="AlphaFoldDB" id="A0A0K1Q7X1"/>
<evidence type="ECO:0000256" key="5">
    <source>
        <dbReference type="ARBA" id="ARBA00023315"/>
    </source>
</evidence>
<sequence length="331" mass="36204">MHGLDVTFTRTLSPEDAAEYDLFVDRSHGGAYAQARAWATPATAGRPFAPRWFLARRRGRLVGAALVLRPRLLGRLSLPVGIVERGPVTDSLDDLPEVLTALRVAAITRGIARLQVMPYWADEHADRASQILADGGFQSVQTLSGAHARTLRVDLKGKTEATLFAGKSGETLRRKVRQAEKAGAFARRGTEKDLPELEKLYAELMRGQGRGAKPRAWFDALAPILTEGRRGAVFLCEHEGDVVSALYASCHGRIATFVLGASSGVERSFSKMVPAMVSAIRWALAEGCEAFDMGGIPLEDDTDEKRRSIAQFKLDFAKTPVRLVGEHARWL</sequence>
<dbReference type="Proteomes" id="UP000064967">
    <property type="component" value="Chromosome"/>
</dbReference>
<evidence type="ECO:0000256" key="3">
    <source>
        <dbReference type="ARBA" id="ARBA00022960"/>
    </source>
</evidence>
<dbReference type="GO" id="GO:0009252">
    <property type="term" value="P:peptidoglycan biosynthetic process"/>
    <property type="evidence" value="ECO:0007669"/>
    <property type="project" value="UniProtKB-KW"/>
</dbReference>
<evidence type="ECO:0000313" key="9">
    <source>
        <dbReference type="Proteomes" id="UP000064967"/>
    </source>
</evidence>
<dbReference type="GO" id="GO:0016874">
    <property type="term" value="F:ligase activity"/>
    <property type="evidence" value="ECO:0007669"/>
    <property type="project" value="UniProtKB-KW"/>
</dbReference>
<keyword evidence="5" id="KW-0012">Acyltransferase</keyword>
<dbReference type="PANTHER" id="PTHR36174:SF1">
    <property type="entry name" value="LIPID II:GLYCINE GLYCYLTRANSFERASE"/>
    <property type="match status" value="1"/>
</dbReference>
<dbReference type="InterPro" id="IPR038740">
    <property type="entry name" value="BioF2-like_GNAT_dom"/>
</dbReference>